<protein>
    <recommendedName>
        <fullName evidence="4">DUF2254 domain-containing protein</fullName>
    </recommendedName>
</protein>
<evidence type="ECO:0008006" key="4">
    <source>
        <dbReference type="Google" id="ProtNLM"/>
    </source>
</evidence>
<evidence type="ECO:0000313" key="3">
    <source>
        <dbReference type="Proteomes" id="UP000619835"/>
    </source>
</evidence>
<accession>A0A847TTS4</accession>
<evidence type="ECO:0000313" key="2">
    <source>
        <dbReference type="EMBL" id="NLV03867.1"/>
    </source>
</evidence>
<organism evidence="2 3">
    <name type="scientific">Haloferax volcanii</name>
    <name type="common">Halobacterium volcanii</name>
    <dbReference type="NCBI Taxonomy" id="2246"/>
    <lineage>
        <taxon>Archaea</taxon>
        <taxon>Methanobacteriati</taxon>
        <taxon>Methanobacteriota</taxon>
        <taxon>Stenosarchaea group</taxon>
        <taxon>Halobacteria</taxon>
        <taxon>Halobacteriales</taxon>
        <taxon>Haloferacaceae</taxon>
        <taxon>Haloferax</taxon>
    </lineage>
</organism>
<reference evidence="2" key="1">
    <citation type="submission" date="2019-12" db="EMBL/GenBank/DDBJ databases">
        <title>Haloferax alexandrinus strain pws11.</title>
        <authorList>
            <person name="Verma D.K."/>
            <person name="Gopal K."/>
            <person name="Prasad E.S."/>
        </authorList>
    </citation>
    <scope>NUCLEOTIDE SEQUENCE</scope>
    <source>
        <strain evidence="2">Pws11</strain>
    </source>
</reference>
<feature type="transmembrane region" description="Helical" evidence="1">
    <location>
        <begin position="55"/>
        <end position="78"/>
    </location>
</feature>
<keyword evidence="1" id="KW-0472">Membrane</keyword>
<comment type="caution">
    <text evidence="2">The sequence shown here is derived from an EMBL/GenBank/DDBJ whole genome shotgun (WGS) entry which is preliminary data.</text>
</comment>
<dbReference type="AlphaFoldDB" id="A0A847TTS4"/>
<gene>
    <name evidence="2" type="ORF">GOC85_14965</name>
</gene>
<proteinExistence type="predicted"/>
<dbReference type="Proteomes" id="UP000619835">
    <property type="component" value="Unassembled WGS sequence"/>
</dbReference>
<name>A0A847TTS4_HALVO</name>
<evidence type="ECO:0000256" key="1">
    <source>
        <dbReference type="SAM" id="Phobius"/>
    </source>
</evidence>
<keyword evidence="1" id="KW-1133">Transmembrane helix</keyword>
<dbReference type="EMBL" id="WOWC01000001">
    <property type="protein sequence ID" value="NLV03867.1"/>
    <property type="molecule type" value="Genomic_DNA"/>
</dbReference>
<feature type="transmembrane region" description="Helical" evidence="1">
    <location>
        <begin position="26"/>
        <end position="48"/>
    </location>
</feature>
<sequence length="509" mass="58080">MAVIGIQLIATRYSPRMISLFTDSPIFIYTFCLFVLSVALDLGLLYNVPLNSTRIFSAGIGAASGLAITAAVGLFVFVRTAIRQSTPDGAIDAFVSGMTSTKYLERMRESVESESEVAHPMHPLYNLAMNALSSGERVTAEKAVQEYGDLVLSIILELEERNTFEDEENQVRRQLFKPVFKEHLHDIALHAEEQNENQIVSNAIEWQYELGKEGLDLEIDRIARQAQFGMSDVLRDAPLETGSYISSNNVWEQIGQFLVDASDKPAPRIARNTASSIETNISSYQLHKISDARWYSHSMMRLYSKMEDAQEALLDHYAEDVANVDMEWQYEHVPDDIHNREEVYSVFEWRNTLLSTTASFLQYAIEEGQYPITDGNFKDSWQNICVEASKTPAEDYAITLCQALIEIAVIDRNHIEETGIPWSSTIGRVKHKGNPEIVEKAFERILQYDYVEKEPGPLFAGEMEERRQTYYQGQLNVQDTPTLNNRPDFPEEIEEIRREADERWNSLRD</sequence>
<keyword evidence="1" id="KW-0812">Transmembrane</keyword>